<keyword evidence="3" id="KW-1185">Reference proteome</keyword>
<evidence type="ECO:0000313" key="2">
    <source>
        <dbReference type="EMBL" id="KAF2962892.1"/>
    </source>
</evidence>
<feature type="compositionally biased region" description="Basic and acidic residues" evidence="1">
    <location>
        <begin position="581"/>
        <end position="592"/>
    </location>
</feature>
<proteinExistence type="predicted"/>
<feature type="compositionally biased region" description="Low complexity" evidence="1">
    <location>
        <begin position="593"/>
        <end position="604"/>
    </location>
</feature>
<feature type="compositionally biased region" description="Basic and acidic residues" evidence="1">
    <location>
        <begin position="902"/>
        <end position="916"/>
    </location>
</feature>
<feature type="region of interest" description="Disordered" evidence="1">
    <location>
        <begin position="414"/>
        <end position="777"/>
    </location>
</feature>
<reference evidence="2 3" key="1">
    <citation type="submission" date="2019-12" db="EMBL/GenBank/DDBJ databases">
        <title>Draft genome sequence of the ascomycete Xylaria multiplex DSM 110363.</title>
        <authorList>
            <person name="Buettner E."/>
            <person name="Kellner H."/>
        </authorList>
    </citation>
    <scope>NUCLEOTIDE SEQUENCE [LARGE SCALE GENOMIC DNA]</scope>
    <source>
        <strain evidence="2 3">DSM 110363</strain>
    </source>
</reference>
<dbReference type="InParanoid" id="A0A7C8MF31"/>
<sequence>MASKSTSQYPKGSAEYTATYLTTRGLGCSHPVKYHADGTQKHSKYPSRLGFFHVTSQEPRISFLDTRKLCSACLDAVVPDGFHFWSAYSIINGTSATESRAPEPRWLDMASSSDNYPPLVQAGTEGFPHVPLLSGLIPPHLISPPVVLSIPKVTGAKATWEWLQTRKQPFYIDQLHLTKGWSLIVERRAKIDTMIAEQSGTAYCPEAEPKTQDRKQNSSDKIKTSFEEETGSTTTTALRTKDKKKPSKDKHSPSLVTIKSTGSIVEPNVALDELENLSKLVEIHKPKDHSREEHIFSSLNIPPEDGKNTTTMESAEQPIKKTSSTSKVGKDAKKKDRITPISNLGLGDNTLSMIAPVQCMNLESITTPKPKLAETAIGMAPPRKTTQFTFTKNWSNHDPTPYDGPNVHLQLSDHRRQAQVTDHAGDPGSNFSSEKPMGKKQLTKGKISLSDPNSSNGTPDMTTLPRAAGTGELKIPMKASSTTKTKITKSNPITGDSSKKIKPSTEEFVGNKPVEVKPRKKAGSSGERIGESGPRQKELTKPPKTRTPEHGRAVGKPIKNRPLPDLRSGPKPATVTYPSTKFRDSKLRRPMEKSSSGKKFSIGFDADFSFDLHLGKSSSKDSKKRPDNHGVSGAASFVQSRPLPNSSTPLAPTEESMTGPPDQKPLQVEGFSGGGSTENPTDSQASIIIPLELPPSHVETSPGDAEIINAGRTQGPGAAVPTPVTGEPQGVIPSPGEAQSTNIGHAHSPDAAATMSSVGESQKVGASPGDTQITNVGHTQWQSINIVNFSSGRWGGDEASGDLNYESEFSAELYGTNDNSDGEDDSNDNNSNSENEDNDSDQGDSNSNQEDRDSEESEREDNESEKDESEVENDGDSDGDENEDGSNSEKEDSESEKEDSESEKGDSESEKENSESEKEDSESEGEESESEGEDSSHSEEEEENNDDDESEKEDSESEGEDNSQSEEEENNDDDECDSISDDEDD</sequence>
<feature type="compositionally biased region" description="Polar residues" evidence="1">
    <location>
        <begin position="450"/>
        <end position="461"/>
    </location>
</feature>
<dbReference type="AlphaFoldDB" id="A0A7C8MF31"/>
<feature type="compositionally biased region" description="Polar residues" evidence="1">
    <location>
        <begin position="637"/>
        <end position="650"/>
    </location>
</feature>
<accession>A0A7C8MF31</accession>
<feature type="compositionally biased region" description="Polar residues" evidence="1">
    <location>
        <begin position="308"/>
        <end position="327"/>
    </location>
</feature>
<organism evidence="2 3">
    <name type="scientific">Xylaria multiplex</name>
    <dbReference type="NCBI Taxonomy" id="323545"/>
    <lineage>
        <taxon>Eukaryota</taxon>
        <taxon>Fungi</taxon>
        <taxon>Dikarya</taxon>
        <taxon>Ascomycota</taxon>
        <taxon>Pezizomycotina</taxon>
        <taxon>Sordariomycetes</taxon>
        <taxon>Xylariomycetidae</taxon>
        <taxon>Xylariales</taxon>
        <taxon>Xylariaceae</taxon>
        <taxon>Xylaria</taxon>
    </lineage>
</organism>
<feature type="compositionally biased region" description="Basic and acidic residues" evidence="1">
    <location>
        <begin position="618"/>
        <end position="628"/>
    </location>
</feature>
<gene>
    <name evidence="2" type="ORF">GQX73_g10675</name>
</gene>
<dbReference type="EMBL" id="WUBL01000258">
    <property type="protein sequence ID" value="KAF2962892.1"/>
    <property type="molecule type" value="Genomic_DNA"/>
</dbReference>
<dbReference type="OrthoDB" id="5357217at2759"/>
<name>A0A7C8MF31_9PEZI</name>
<dbReference type="Proteomes" id="UP000481858">
    <property type="component" value="Unassembled WGS sequence"/>
</dbReference>
<feature type="region of interest" description="Disordered" evidence="1">
    <location>
        <begin position="790"/>
        <end position="985"/>
    </location>
</feature>
<feature type="compositionally biased region" description="Basic and acidic residues" evidence="1">
    <location>
        <begin position="528"/>
        <end position="552"/>
    </location>
</feature>
<feature type="compositionally biased region" description="Acidic residues" evidence="1">
    <location>
        <begin position="917"/>
        <end position="985"/>
    </location>
</feature>
<evidence type="ECO:0000313" key="3">
    <source>
        <dbReference type="Proteomes" id="UP000481858"/>
    </source>
</evidence>
<feature type="compositionally biased region" description="Low complexity" evidence="1">
    <location>
        <begin position="478"/>
        <end position="490"/>
    </location>
</feature>
<feature type="region of interest" description="Disordered" evidence="1">
    <location>
        <begin position="298"/>
        <end position="334"/>
    </location>
</feature>
<protein>
    <submittedName>
        <fullName evidence="2">Uncharacterized protein</fullName>
    </submittedName>
</protein>
<evidence type="ECO:0000256" key="1">
    <source>
        <dbReference type="SAM" id="MobiDB-lite"/>
    </source>
</evidence>
<feature type="region of interest" description="Disordered" evidence="1">
    <location>
        <begin position="202"/>
        <end position="254"/>
    </location>
</feature>
<feature type="compositionally biased region" description="Polar residues" evidence="1">
    <location>
        <begin position="677"/>
        <end position="686"/>
    </location>
</feature>
<feature type="compositionally biased region" description="Basic and acidic residues" evidence="1">
    <location>
        <begin position="207"/>
        <end position="226"/>
    </location>
</feature>
<feature type="compositionally biased region" description="Acidic residues" evidence="1">
    <location>
        <begin position="852"/>
        <end position="901"/>
    </location>
</feature>
<comment type="caution">
    <text evidence="2">The sequence shown here is derived from an EMBL/GenBank/DDBJ whole genome shotgun (WGS) entry which is preliminary data.</text>
</comment>